<accession>A0ABN9SPX3</accession>
<keyword evidence="4" id="KW-1185">Reference proteome</keyword>
<protein>
    <submittedName>
        <fullName evidence="3">Uncharacterized protein</fullName>
    </submittedName>
</protein>
<evidence type="ECO:0000256" key="2">
    <source>
        <dbReference type="SAM" id="Phobius"/>
    </source>
</evidence>
<feature type="region of interest" description="Disordered" evidence="1">
    <location>
        <begin position="26"/>
        <end position="45"/>
    </location>
</feature>
<proteinExistence type="predicted"/>
<evidence type="ECO:0000256" key="1">
    <source>
        <dbReference type="SAM" id="MobiDB-lite"/>
    </source>
</evidence>
<feature type="transmembrane region" description="Helical" evidence="2">
    <location>
        <begin position="138"/>
        <end position="164"/>
    </location>
</feature>
<sequence>MSRVLLTRRAAGTEAGSGKKISAVVDDSDFDLGGTPPSADPDKEFDKLMKAADSFGSKMDRKRKKRPSADDDDLALVSDTRGGISLDSTIEDDVFDTKELMATARSGRVDTSVQGRITKWAGETQELIQNPTSIQITYATIFLSSVAILFLVGLLTFVVGGVRFRGDSLEVYKRRQRDLQDPIHTCRGSPSCRRTCAGERPWTTSGT</sequence>
<dbReference type="EMBL" id="CAUYUJ010012414">
    <property type="protein sequence ID" value="CAK0833907.1"/>
    <property type="molecule type" value="Genomic_DNA"/>
</dbReference>
<keyword evidence="2" id="KW-1133">Transmembrane helix</keyword>
<evidence type="ECO:0000313" key="4">
    <source>
        <dbReference type="Proteomes" id="UP001189429"/>
    </source>
</evidence>
<gene>
    <name evidence="3" type="ORF">PCOR1329_LOCUS31462</name>
</gene>
<name>A0ABN9SPX3_9DINO</name>
<evidence type="ECO:0000313" key="3">
    <source>
        <dbReference type="EMBL" id="CAK0833907.1"/>
    </source>
</evidence>
<comment type="caution">
    <text evidence="3">The sequence shown here is derived from an EMBL/GenBank/DDBJ whole genome shotgun (WGS) entry which is preliminary data.</text>
</comment>
<organism evidence="3 4">
    <name type="scientific">Prorocentrum cordatum</name>
    <dbReference type="NCBI Taxonomy" id="2364126"/>
    <lineage>
        <taxon>Eukaryota</taxon>
        <taxon>Sar</taxon>
        <taxon>Alveolata</taxon>
        <taxon>Dinophyceae</taxon>
        <taxon>Prorocentrales</taxon>
        <taxon>Prorocentraceae</taxon>
        <taxon>Prorocentrum</taxon>
    </lineage>
</organism>
<keyword evidence="2" id="KW-0472">Membrane</keyword>
<dbReference type="Proteomes" id="UP001189429">
    <property type="component" value="Unassembled WGS sequence"/>
</dbReference>
<reference evidence="3" key="1">
    <citation type="submission" date="2023-10" db="EMBL/GenBank/DDBJ databases">
        <authorList>
            <person name="Chen Y."/>
            <person name="Shah S."/>
            <person name="Dougan E. K."/>
            <person name="Thang M."/>
            <person name="Chan C."/>
        </authorList>
    </citation>
    <scope>NUCLEOTIDE SEQUENCE [LARGE SCALE GENOMIC DNA]</scope>
</reference>
<keyword evidence="2" id="KW-0812">Transmembrane</keyword>